<evidence type="ECO:0000313" key="12">
    <source>
        <dbReference type="Proteomes" id="UP000681478"/>
    </source>
</evidence>
<protein>
    <recommendedName>
        <fullName evidence="1">RNA-directed RNA polymerase</fullName>
        <ecNumber evidence="1">2.7.7.48</ecNumber>
    </recommendedName>
    <alternativeName>
        <fullName evidence="7">RNA replicase beta chain</fullName>
    </alternativeName>
</protein>
<keyword evidence="3" id="KW-0808">Transferase</keyword>
<evidence type="ECO:0000313" key="11">
    <source>
        <dbReference type="EMBL" id="DAD49872.1"/>
    </source>
</evidence>
<dbReference type="Pfam" id="PF03431">
    <property type="entry name" value="RNA_replicase_B"/>
    <property type="match status" value="1"/>
</dbReference>
<evidence type="ECO:0000256" key="7">
    <source>
        <dbReference type="ARBA" id="ARBA00030248"/>
    </source>
</evidence>
<dbReference type="GeneID" id="80398245"/>
<feature type="domain" description="RdRp catalytic" evidence="10">
    <location>
        <begin position="271"/>
        <end position="402"/>
    </location>
</feature>
<evidence type="ECO:0000256" key="3">
    <source>
        <dbReference type="ARBA" id="ARBA00022679"/>
    </source>
</evidence>
<dbReference type="GO" id="GO:0039694">
    <property type="term" value="P:viral RNA genome replication"/>
    <property type="evidence" value="ECO:0007669"/>
    <property type="project" value="InterPro"/>
</dbReference>
<dbReference type="SUPFAM" id="SSF56672">
    <property type="entry name" value="DNA/RNA polymerases"/>
    <property type="match status" value="1"/>
</dbReference>
<dbReference type="InterPro" id="IPR007096">
    <property type="entry name" value="RNA-dir_Rpol_cat_phage"/>
</dbReference>
<evidence type="ECO:0000259" key="10">
    <source>
        <dbReference type="PROSITE" id="PS50522"/>
    </source>
</evidence>
<feature type="binding site" evidence="9">
    <location>
        <position position="370"/>
    </location>
    <ligand>
        <name>Mg(2+)</name>
        <dbReference type="ChEBI" id="CHEBI:18420"/>
        <label>2</label>
    </ligand>
</feature>
<gene>
    <name evidence="11" type="primary">EMS014_4</name>
</gene>
<accession>A0A8S5KXG8</accession>
<evidence type="ECO:0000256" key="1">
    <source>
        <dbReference type="ARBA" id="ARBA00012494"/>
    </source>
</evidence>
<dbReference type="GO" id="GO:0046872">
    <property type="term" value="F:metal ion binding"/>
    <property type="evidence" value="ECO:0007669"/>
    <property type="project" value="UniProtKB-KW"/>
</dbReference>
<evidence type="ECO:0000256" key="6">
    <source>
        <dbReference type="ARBA" id="ARBA00022953"/>
    </source>
</evidence>
<evidence type="ECO:0000256" key="5">
    <source>
        <dbReference type="ARBA" id="ARBA00022741"/>
    </source>
</evidence>
<proteinExistence type="predicted"/>
<dbReference type="InterPro" id="IPR005093">
    <property type="entry name" value="RNArep_beta"/>
</dbReference>
<keyword evidence="5" id="KW-0547">Nucleotide-binding</keyword>
<comment type="cofactor">
    <cofactor evidence="9">
        <name>Mg(2+)</name>
        <dbReference type="ChEBI" id="CHEBI:18420"/>
    </cofactor>
    <text evidence="9">Binds 2 Mg(2+) per subunit.</text>
</comment>
<keyword evidence="2 11" id="KW-0696">RNA-directed RNA polymerase</keyword>
<feature type="non-terminal residue" evidence="11">
    <location>
        <position position="551"/>
    </location>
</feature>
<feature type="binding site" evidence="9">
    <location>
        <position position="286"/>
    </location>
    <ligand>
        <name>Mg(2+)</name>
        <dbReference type="ChEBI" id="CHEBI:18420"/>
        <label>2</label>
    </ligand>
</feature>
<dbReference type="EC" id="2.7.7.48" evidence="1"/>
<dbReference type="EMBL" id="BK013365">
    <property type="protein sequence ID" value="DAD49872.1"/>
    <property type="molecule type" value="Genomic_RNA"/>
</dbReference>
<keyword evidence="9" id="KW-0460">Magnesium</keyword>
<organism evidence="11 12">
    <name type="scientific">ssRNA phage EMS014</name>
    <dbReference type="NCBI Taxonomy" id="2785993"/>
    <lineage>
        <taxon>Viruses</taxon>
        <taxon>Riboviria</taxon>
        <taxon>Orthornavirae</taxon>
        <taxon>Lenarviricota</taxon>
        <taxon>Leviviricetes</taxon>
        <taxon>Norzivirales</taxon>
        <taxon>Fiersviridae</taxon>
        <taxon>Dortuvirus</taxon>
        <taxon>Dortuvirus fonticola</taxon>
        <taxon>Creshivirus fonticola</taxon>
    </lineage>
</organism>
<evidence type="ECO:0000256" key="2">
    <source>
        <dbReference type="ARBA" id="ARBA00022484"/>
    </source>
</evidence>
<dbReference type="InterPro" id="IPR043502">
    <property type="entry name" value="DNA/RNA_pol_sf"/>
</dbReference>
<dbReference type="PROSITE" id="PS50522">
    <property type="entry name" value="RDRP_PHAGE"/>
    <property type="match status" value="1"/>
</dbReference>
<keyword evidence="6" id="KW-0693">Viral RNA replication</keyword>
<dbReference type="GO" id="GO:0000166">
    <property type="term" value="F:nucleotide binding"/>
    <property type="evidence" value="ECO:0007669"/>
    <property type="project" value="UniProtKB-KW"/>
</dbReference>
<dbReference type="GO" id="GO:0003968">
    <property type="term" value="F:RNA-directed RNA polymerase activity"/>
    <property type="evidence" value="ECO:0007669"/>
    <property type="project" value="UniProtKB-KW"/>
</dbReference>
<keyword evidence="12" id="KW-1185">Reference proteome</keyword>
<sequence length="551" mass="61698">MSTKSAISTWADEISYEDSIRILTNLAREHAKKAGPFEKDIVTFLSSRDFAALCDYELTYDASVPVDNYINARQALAFFQKLEPLELNIDKESVAYKKFVECEDLCRETNIRLRSLRQSGNYPTDVSSILFLATQKIAKIVSDVPSLERLDFTFGPGANTSVKASASSPRHKLGARLACSAEAVQYAASVLAELPHMAMLHADMESDVSFYVSVEIHAGKVQFVPKTAKTFRTICVEPILNSIAQKGIGKFLRARLAKYGVDLSDQTRNQKLARLGSLDGSLATIDCSSASDLISKEIVAELLPYDWYSLLSHFRTGNVTYKGQPITLEKFSSMGNAYTFELETVIFYGLAHSVCAWLGLPTTNVSVYGDDIIVPTEAYETLVRVMEFCGFLVNTKKSYSSGPFRESCGKDYFLGVDIRPYYQKSLVSGQTLFVLHNFYVRNFEFRMAKKVLKYIHPDLRIYGPDGYGDGHLLGDWQPKRSKRTSRSGWEGGVFDTFVLKSRRNIKPVPGDRILPVYSIYVRPDEAETFLVPSDHFVVRGSAGVKRISIYT</sequence>
<evidence type="ECO:0000256" key="8">
    <source>
        <dbReference type="ARBA" id="ARBA00048744"/>
    </source>
</evidence>
<reference evidence="11" key="1">
    <citation type="submission" date="2020-09" db="EMBL/GenBank/DDBJ databases">
        <title>Leviviricetes taxonomy.</title>
        <authorList>
            <person name="Stockdale S.R."/>
            <person name="Callanan J."/>
            <person name="Adriaenssens E.M."/>
            <person name="Kuhn J.H."/>
            <person name="Rumnieks J."/>
            <person name="Shkoporov A."/>
            <person name="Draper L.A."/>
            <person name="Ross P."/>
            <person name="Hill C."/>
        </authorList>
    </citation>
    <scope>NUCLEOTIDE SEQUENCE</scope>
</reference>
<dbReference type="RefSeq" id="YP_010769278.1">
    <property type="nucleotide sequence ID" value="NC_073926.1"/>
</dbReference>
<comment type="catalytic activity">
    <reaction evidence="8">
        <text>RNA(n) + a ribonucleoside 5'-triphosphate = RNA(n+1) + diphosphate</text>
        <dbReference type="Rhea" id="RHEA:21248"/>
        <dbReference type="Rhea" id="RHEA-COMP:14527"/>
        <dbReference type="Rhea" id="RHEA-COMP:17342"/>
        <dbReference type="ChEBI" id="CHEBI:33019"/>
        <dbReference type="ChEBI" id="CHEBI:61557"/>
        <dbReference type="ChEBI" id="CHEBI:140395"/>
        <dbReference type="EC" id="2.7.7.48"/>
    </reaction>
</comment>
<name>A0A8S5KXG8_9VIRU</name>
<evidence type="ECO:0000256" key="4">
    <source>
        <dbReference type="ARBA" id="ARBA00022695"/>
    </source>
</evidence>
<keyword evidence="4" id="KW-0548">Nucleotidyltransferase</keyword>
<feature type="binding site" evidence="9">
    <location>
        <position position="371"/>
    </location>
    <ligand>
        <name>Mg(2+)</name>
        <dbReference type="ChEBI" id="CHEBI:18420"/>
        <label>2</label>
    </ligand>
</feature>
<evidence type="ECO:0000256" key="9">
    <source>
        <dbReference type="PIRSR" id="PIRSR605093-1"/>
    </source>
</evidence>
<dbReference type="KEGG" id="vg:80398245"/>
<keyword evidence="9" id="KW-0479">Metal-binding</keyword>
<dbReference type="Proteomes" id="UP000681478">
    <property type="component" value="Segment"/>
</dbReference>